<dbReference type="InterPro" id="IPR019587">
    <property type="entry name" value="Polyketide_cyclase/dehydratase"/>
</dbReference>
<comment type="caution">
    <text evidence="1">The sequence shown here is derived from an EMBL/GenBank/DDBJ whole genome shotgun (WGS) entry which is preliminary data.</text>
</comment>
<dbReference type="RefSeq" id="WP_191208346.1">
    <property type="nucleotide sequence ID" value="NZ_BAABKL010000023.1"/>
</dbReference>
<accession>A0A927EX57</accession>
<dbReference type="Proteomes" id="UP000632289">
    <property type="component" value="Unassembled WGS sequence"/>
</dbReference>
<organism evidence="1 2">
    <name type="scientific">Streptomyces chumphonensis</name>
    <dbReference type="NCBI Taxonomy" id="1214925"/>
    <lineage>
        <taxon>Bacteria</taxon>
        <taxon>Bacillati</taxon>
        <taxon>Actinomycetota</taxon>
        <taxon>Actinomycetes</taxon>
        <taxon>Kitasatosporales</taxon>
        <taxon>Streptomycetaceae</taxon>
        <taxon>Streptomyces</taxon>
    </lineage>
</organism>
<dbReference type="AlphaFoldDB" id="A0A927EX57"/>
<evidence type="ECO:0000313" key="2">
    <source>
        <dbReference type="Proteomes" id="UP000632289"/>
    </source>
</evidence>
<dbReference type="Pfam" id="PF10604">
    <property type="entry name" value="Polyketide_cyc2"/>
    <property type="match status" value="1"/>
</dbReference>
<sequence length="162" mass="17673">MRRHLVDVPVEFVHLAPLRLTCRVRVAAAPAEVYRALAEGTAGRRGPRLQRGANGPRATGAWVVEPARRGGGPVVRGTVLAARPGEHYAYRADEVRVPGVRALVADWRLTPGPTGGTRVVRTLALDVAPVLRVLAPLARPWLGGTFRRSMRELDARLEKSRE</sequence>
<dbReference type="Gene3D" id="3.30.530.20">
    <property type="match status" value="1"/>
</dbReference>
<name>A0A927EX57_9ACTN</name>
<dbReference type="SUPFAM" id="SSF55961">
    <property type="entry name" value="Bet v1-like"/>
    <property type="match status" value="1"/>
</dbReference>
<gene>
    <name evidence="1" type="ORF">IF129_05565</name>
</gene>
<dbReference type="InterPro" id="IPR023393">
    <property type="entry name" value="START-like_dom_sf"/>
</dbReference>
<proteinExistence type="predicted"/>
<evidence type="ECO:0000313" key="1">
    <source>
        <dbReference type="EMBL" id="MBD3931028.1"/>
    </source>
</evidence>
<protein>
    <submittedName>
        <fullName evidence="1">SRPBCC family protein</fullName>
    </submittedName>
</protein>
<dbReference type="EMBL" id="JACXYU010000002">
    <property type="protein sequence ID" value="MBD3931028.1"/>
    <property type="molecule type" value="Genomic_DNA"/>
</dbReference>
<keyword evidence="2" id="KW-1185">Reference proteome</keyword>
<reference evidence="1" key="1">
    <citation type="submission" date="2020-09" db="EMBL/GenBank/DDBJ databases">
        <title>Secondary metabolite and genome analysis of marine Streptomyces chumphonensis KK1-2T.</title>
        <authorList>
            <person name="Phongsopitanun W."/>
            <person name="Kanchanasin P."/>
            <person name="Pittayakhajonwut P."/>
            <person name="Suwanborirux K."/>
            <person name="Tanasupawat S."/>
        </authorList>
    </citation>
    <scope>NUCLEOTIDE SEQUENCE</scope>
    <source>
        <strain evidence="1">KK1-2</strain>
    </source>
</reference>